<dbReference type="Gene3D" id="1.10.287.470">
    <property type="entry name" value="Helix hairpin bin"/>
    <property type="match status" value="2"/>
</dbReference>
<feature type="transmembrane region" description="Helical" evidence="6">
    <location>
        <begin position="27"/>
        <end position="48"/>
    </location>
</feature>
<evidence type="ECO:0000256" key="2">
    <source>
        <dbReference type="ARBA" id="ARBA00009477"/>
    </source>
</evidence>
<feature type="compositionally biased region" description="Gly residues" evidence="5">
    <location>
        <begin position="497"/>
        <end position="517"/>
    </location>
</feature>
<evidence type="ECO:0000256" key="5">
    <source>
        <dbReference type="SAM" id="MobiDB-lite"/>
    </source>
</evidence>
<keyword evidence="3 4" id="KW-0175">Coiled coil</keyword>
<evidence type="ECO:0000313" key="9">
    <source>
        <dbReference type="EMBL" id="MBW4560408.1"/>
    </source>
</evidence>
<evidence type="ECO:0000256" key="1">
    <source>
        <dbReference type="ARBA" id="ARBA00004196"/>
    </source>
</evidence>
<dbReference type="Pfam" id="PF25881">
    <property type="entry name" value="HH_YBHG"/>
    <property type="match status" value="1"/>
</dbReference>
<sequence>MTIDTSSPVDSSGLIPEIKKSKNKTRWLSWLLALAFLGGIGYAIYYQVAVVPTQQARRRVLTQPVQRQTLAIAVSANGTVKPERLINLSPKNSGILKQLLVKEGDIVKQGQIVAYMDDSNLRGQLTSAQGQLAQAEANLQKAQAGNRPQDIAQAQAQLDEAEANLQKVQAGNRSQDIAQAQARLQSAQAALSKAEDNFRRNQQLYNAGGISLQTLNQSRADRDSAQATVNEAQQALALQKAGSRSEDIEQARAVVNQRQQALALLKAGTRREDIDAARAQVTSARGSLQNIQAQINDTIIRAPFEGVVTKKYADPGAFVTPTTASSDVSSATSSSILALASTNEVVANLAETNISKIRLGQTVTIRADAYPGKKFEGKVKQIAAQSVVTQNVTSFEVRVALSDPQRLLRSGMNVTTEFQVGQLENALVVPTAAVVRRENATGVFVPGEDNNPVFTRIETGVTVNNFTEVKSGLTGNERVLLSFPPGSRPQSTPRGGVFPGLGGGGRSSGRSQGGGSP</sequence>
<gene>
    <name evidence="9" type="ORF">KME32_04475</name>
</gene>
<dbReference type="GO" id="GO:0022857">
    <property type="term" value="F:transmembrane transporter activity"/>
    <property type="evidence" value="ECO:0007669"/>
    <property type="project" value="InterPro"/>
</dbReference>
<dbReference type="GO" id="GO:0030313">
    <property type="term" value="C:cell envelope"/>
    <property type="evidence" value="ECO:0007669"/>
    <property type="project" value="UniProtKB-SubCell"/>
</dbReference>
<dbReference type="NCBIfam" id="TIGR01730">
    <property type="entry name" value="RND_mfp"/>
    <property type="match status" value="1"/>
</dbReference>
<dbReference type="AlphaFoldDB" id="A0A951PVZ3"/>
<organism evidence="9 10">
    <name type="scientific">Mojavia pulchra JT2-VF2</name>
    <dbReference type="NCBI Taxonomy" id="287848"/>
    <lineage>
        <taxon>Bacteria</taxon>
        <taxon>Bacillati</taxon>
        <taxon>Cyanobacteriota</taxon>
        <taxon>Cyanophyceae</taxon>
        <taxon>Nostocales</taxon>
        <taxon>Nostocaceae</taxon>
    </lineage>
</organism>
<dbReference type="Proteomes" id="UP000715781">
    <property type="component" value="Unassembled WGS sequence"/>
</dbReference>
<dbReference type="Pfam" id="PF25990">
    <property type="entry name" value="Beta-barrel_YknX"/>
    <property type="match status" value="1"/>
</dbReference>
<keyword evidence="6" id="KW-0472">Membrane</keyword>
<dbReference type="InterPro" id="IPR059052">
    <property type="entry name" value="HH_YbhG-like"/>
</dbReference>
<reference evidence="9" key="2">
    <citation type="journal article" date="2022" name="Microbiol. Resour. Announc.">
        <title>Metagenome Sequencing to Explore Phylogenomics of Terrestrial Cyanobacteria.</title>
        <authorList>
            <person name="Ward R.D."/>
            <person name="Stajich J.E."/>
            <person name="Johansen J.R."/>
            <person name="Huntemann M."/>
            <person name="Clum A."/>
            <person name="Foster B."/>
            <person name="Foster B."/>
            <person name="Roux S."/>
            <person name="Palaniappan K."/>
            <person name="Varghese N."/>
            <person name="Mukherjee S."/>
            <person name="Reddy T.B.K."/>
            <person name="Daum C."/>
            <person name="Copeland A."/>
            <person name="Chen I.A."/>
            <person name="Ivanova N.N."/>
            <person name="Kyrpides N.C."/>
            <person name="Shapiro N."/>
            <person name="Eloe-Fadrosh E.A."/>
            <person name="Pietrasiak N."/>
        </authorList>
    </citation>
    <scope>NUCLEOTIDE SEQUENCE</scope>
    <source>
        <strain evidence="9">JT2-VF2</strain>
    </source>
</reference>
<evidence type="ECO:0000256" key="4">
    <source>
        <dbReference type="SAM" id="Coils"/>
    </source>
</evidence>
<dbReference type="Gene3D" id="2.40.30.170">
    <property type="match status" value="1"/>
</dbReference>
<name>A0A951PVZ3_9NOST</name>
<reference evidence="9" key="1">
    <citation type="submission" date="2021-05" db="EMBL/GenBank/DDBJ databases">
        <authorList>
            <person name="Pietrasiak N."/>
            <person name="Ward R."/>
            <person name="Stajich J.E."/>
            <person name="Kurbessoian T."/>
        </authorList>
    </citation>
    <scope>NUCLEOTIDE SEQUENCE</scope>
    <source>
        <strain evidence="9">JT2-VF2</strain>
    </source>
</reference>
<evidence type="ECO:0000256" key="3">
    <source>
        <dbReference type="ARBA" id="ARBA00023054"/>
    </source>
</evidence>
<evidence type="ECO:0000259" key="7">
    <source>
        <dbReference type="Pfam" id="PF25881"/>
    </source>
</evidence>
<comment type="subcellular location">
    <subcellularLocation>
        <location evidence="1">Cell envelope</location>
    </subcellularLocation>
</comment>
<feature type="domain" description="YknX-like beta-barrel" evidence="8">
    <location>
        <begin position="345"/>
        <end position="417"/>
    </location>
</feature>
<dbReference type="Gene3D" id="2.40.50.100">
    <property type="match status" value="1"/>
</dbReference>
<comment type="similarity">
    <text evidence="2">Belongs to the membrane fusion protein (MFP) (TC 8.A.1) family.</text>
</comment>
<dbReference type="GO" id="GO:0016020">
    <property type="term" value="C:membrane"/>
    <property type="evidence" value="ECO:0007669"/>
    <property type="project" value="InterPro"/>
</dbReference>
<proteinExistence type="inferred from homology"/>
<dbReference type="PANTHER" id="PTHR32347">
    <property type="entry name" value="EFFLUX SYSTEM COMPONENT YKNX-RELATED"/>
    <property type="match status" value="1"/>
</dbReference>
<comment type="caution">
    <text evidence="9">The sequence shown here is derived from an EMBL/GenBank/DDBJ whole genome shotgun (WGS) entry which is preliminary data.</text>
</comment>
<dbReference type="InterPro" id="IPR058636">
    <property type="entry name" value="Beta-barrel_YknX"/>
</dbReference>
<keyword evidence="6" id="KW-1133">Transmembrane helix</keyword>
<dbReference type="EMBL" id="JAHHHN010000002">
    <property type="protein sequence ID" value="MBW4560408.1"/>
    <property type="molecule type" value="Genomic_DNA"/>
</dbReference>
<dbReference type="InterPro" id="IPR050465">
    <property type="entry name" value="UPF0194_transport"/>
</dbReference>
<evidence type="ECO:0000259" key="8">
    <source>
        <dbReference type="Pfam" id="PF25990"/>
    </source>
</evidence>
<keyword evidence="6" id="KW-0812">Transmembrane</keyword>
<dbReference type="InterPro" id="IPR006143">
    <property type="entry name" value="RND_pump_MFP"/>
</dbReference>
<feature type="coiled-coil region" evidence="4">
    <location>
        <begin position="125"/>
        <end position="235"/>
    </location>
</feature>
<protein>
    <submittedName>
        <fullName evidence="9">Efflux RND transporter periplasmic adaptor subunit</fullName>
    </submittedName>
</protein>
<evidence type="ECO:0000313" key="10">
    <source>
        <dbReference type="Proteomes" id="UP000715781"/>
    </source>
</evidence>
<feature type="domain" description="YbhG-like alpha-helical hairpin" evidence="7">
    <location>
        <begin position="153"/>
        <end position="264"/>
    </location>
</feature>
<dbReference type="PANTHER" id="PTHR32347:SF14">
    <property type="entry name" value="EFFLUX SYSTEM COMPONENT YKNX-RELATED"/>
    <property type="match status" value="1"/>
</dbReference>
<feature type="region of interest" description="Disordered" evidence="5">
    <location>
        <begin position="482"/>
        <end position="517"/>
    </location>
</feature>
<evidence type="ECO:0000256" key="6">
    <source>
        <dbReference type="SAM" id="Phobius"/>
    </source>
</evidence>
<dbReference type="Gene3D" id="2.40.420.20">
    <property type="match status" value="1"/>
</dbReference>
<dbReference type="SUPFAM" id="SSF111369">
    <property type="entry name" value="HlyD-like secretion proteins"/>
    <property type="match status" value="3"/>
</dbReference>
<accession>A0A951PVZ3</accession>
<dbReference type="PRINTS" id="PR01490">
    <property type="entry name" value="RTXTOXIND"/>
</dbReference>